<proteinExistence type="predicted"/>
<evidence type="ECO:0000313" key="3">
    <source>
        <dbReference type="EMBL" id="KOS07416.1"/>
    </source>
</evidence>
<dbReference type="RefSeq" id="WP_054409075.1">
    <property type="nucleotide sequence ID" value="NZ_FOYA01000005.1"/>
</dbReference>
<organism evidence="3 4">
    <name type="scientific">Flavobacterium akiainvivens</name>
    <dbReference type="NCBI Taxonomy" id="1202724"/>
    <lineage>
        <taxon>Bacteria</taxon>
        <taxon>Pseudomonadati</taxon>
        <taxon>Bacteroidota</taxon>
        <taxon>Flavobacteriia</taxon>
        <taxon>Flavobacteriales</taxon>
        <taxon>Flavobacteriaceae</taxon>
        <taxon>Flavobacterium</taxon>
    </lineage>
</organism>
<dbReference type="Proteomes" id="UP000037755">
    <property type="component" value="Unassembled WGS sequence"/>
</dbReference>
<evidence type="ECO:0000256" key="2">
    <source>
        <dbReference type="SAM" id="Phobius"/>
    </source>
</evidence>
<dbReference type="PATRIC" id="fig|1202724.3.peg.3371"/>
<dbReference type="EMBL" id="LIYD01000005">
    <property type="protein sequence ID" value="KOS07416.1"/>
    <property type="molecule type" value="Genomic_DNA"/>
</dbReference>
<reference evidence="3 4" key="1">
    <citation type="submission" date="2015-08" db="EMBL/GenBank/DDBJ databases">
        <title>Whole genome sequence of Flavobacterium akiainvivens IK-1T, from decaying Wikstroemia oahuensis, an endemic Hawaiian shrub.</title>
        <authorList>
            <person name="Wan X."/>
            <person name="Hou S."/>
            <person name="Saito J."/>
            <person name="Donachie S."/>
        </authorList>
    </citation>
    <scope>NUCLEOTIDE SEQUENCE [LARGE SCALE GENOMIC DNA]</scope>
    <source>
        <strain evidence="3 4">IK-1</strain>
    </source>
</reference>
<gene>
    <name evidence="3" type="ORF">AM493_16230</name>
</gene>
<evidence type="ECO:0000256" key="1">
    <source>
        <dbReference type="SAM" id="Coils"/>
    </source>
</evidence>
<feature type="transmembrane region" description="Helical" evidence="2">
    <location>
        <begin position="6"/>
        <end position="26"/>
    </location>
</feature>
<sequence length="135" mass="15504">MPNNPDLTVLYGLLACIAIYLLIKYINKSRVRQKKQALLERFKALRLESIELQKEISNYMLGHNAEHNPTPAGVTVGQFLRQLKHNHAAHLSSKLIEKLQNSDNPLLIKKTTDELDDQETKLKESKELFLSIEKN</sequence>
<name>A0A0M9VJ55_9FLAO</name>
<keyword evidence="1" id="KW-0175">Coiled coil</keyword>
<keyword evidence="2" id="KW-0812">Transmembrane</keyword>
<comment type="caution">
    <text evidence="3">The sequence shown here is derived from an EMBL/GenBank/DDBJ whole genome shotgun (WGS) entry which is preliminary data.</text>
</comment>
<accession>A0A0M9VJ55</accession>
<protein>
    <submittedName>
        <fullName evidence="3">Uncharacterized protein</fullName>
    </submittedName>
</protein>
<feature type="coiled-coil region" evidence="1">
    <location>
        <begin position="108"/>
        <end position="135"/>
    </location>
</feature>
<keyword evidence="4" id="KW-1185">Reference proteome</keyword>
<keyword evidence="2" id="KW-0472">Membrane</keyword>
<dbReference type="AlphaFoldDB" id="A0A0M9VJ55"/>
<keyword evidence="2" id="KW-1133">Transmembrane helix</keyword>
<evidence type="ECO:0000313" key="4">
    <source>
        <dbReference type="Proteomes" id="UP000037755"/>
    </source>
</evidence>
<feature type="coiled-coil region" evidence="1">
    <location>
        <begin position="28"/>
        <end position="55"/>
    </location>
</feature>